<evidence type="ECO:0000313" key="3">
    <source>
        <dbReference type="Proteomes" id="UP001597216"/>
    </source>
</evidence>
<evidence type="ECO:0000256" key="1">
    <source>
        <dbReference type="SAM" id="SignalP"/>
    </source>
</evidence>
<protein>
    <submittedName>
        <fullName evidence="2">RcnB family protein</fullName>
    </submittedName>
</protein>
<dbReference type="Pfam" id="PF11776">
    <property type="entry name" value="RcnB"/>
    <property type="match status" value="1"/>
</dbReference>
<dbReference type="RefSeq" id="WP_377353875.1">
    <property type="nucleotide sequence ID" value="NZ_JBHTLQ010000028.1"/>
</dbReference>
<dbReference type="Proteomes" id="UP001597216">
    <property type="component" value="Unassembled WGS sequence"/>
</dbReference>
<feature type="signal peptide" evidence="1">
    <location>
        <begin position="1"/>
        <end position="25"/>
    </location>
</feature>
<keyword evidence="3" id="KW-1185">Reference proteome</keyword>
<dbReference type="EMBL" id="JBHTLQ010000028">
    <property type="protein sequence ID" value="MFD1191497.1"/>
    <property type="molecule type" value="Genomic_DNA"/>
</dbReference>
<comment type="caution">
    <text evidence="2">The sequence shown here is derived from an EMBL/GenBank/DDBJ whole genome shotgun (WGS) entry which is preliminary data.</text>
</comment>
<accession>A0ABW3T2W3</accession>
<dbReference type="Gene3D" id="3.10.450.160">
    <property type="entry name" value="inner membrane protein cigr"/>
    <property type="match status" value="1"/>
</dbReference>
<sequence length="169" mass="18474">MSARTRLFSAVLLAATLGVGAAAHAQPRQALPTYYDPQAVYDPCACGPGPYYGQQPQSGQSWNYSQSYNWSGQAQPYGYVQPLPVPPPPGYAQPAPAPQGDAFTYYNPGQSAWRPGLLLPPNMRGYKMDGWYRFLGKPARGYAWYKIGNEFVLASTATGEIVKIVTYPN</sequence>
<name>A0ABW3T2W3_9CAUL</name>
<keyword evidence="1" id="KW-0732">Signal</keyword>
<organism evidence="2 3">
    <name type="scientific">Phenylobacterium conjunctum</name>
    <dbReference type="NCBI Taxonomy" id="1298959"/>
    <lineage>
        <taxon>Bacteria</taxon>
        <taxon>Pseudomonadati</taxon>
        <taxon>Pseudomonadota</taxon>
        <taxon>Alphaproteobacteria</taxon>
        <taxon>Caulobacterales</taxon>
        <taxon>Caulobacteraceae</taxon>
        <taxon>Phenylobacterium</taxon>
    </lineage>
</organism>
<evidence type="ECO:0000313" key="2">
    <source>
        <dbReference type="EMBL" id="MFD1191497.1"/>
    </source>
</evidence>
<feature type="chain" id="PRO_5047383533" evidence="1">
    <location>
        <begin position="26"/>
        <end position="169"/>
    </location>
</feature>
<reference evidence="3" key="1">
    <citation type="journal article" date="2019" name="Int. J. Syst. Evol. Microbiol.">
        <title>The Global Catalogue of Microorganisms (GCM) 10K type strain sequencing project: providing services to taxonomists for standard genome sequencing and annotation.</title>
        <authorList>
            <consortium name="The Broad Institute Genomics Platform"/>
            <consortium name="The Broad Institute Genome Sequencing Center for Infectious Disease"/>
            <person name="Wu L."/>
            <person name="Ma J."/>
        </authorList>
    </citation>
    <scope>NUCLEOTIDE SEQUENCE [LARGE SCALE GENOMIC DNA]</scope>
    <source>
        <strain evidence="3">CCUG 55074</strain>
    </source>
</reference>
<dbReference type="InterPro" id="IPR024572">
    <property type="entry name" value="RcnB"/>
</dbReference>
<proteinExistence type="predicted"/>
<gene>
    <name evidence="2" type="ORF">ACFQ27_12980</name>
</gene>